<dbReference type="Proteomes" id="UP000591272">
    <property type="component" value="Unassembled WGS sequence"/>
</dbReference>
<dbReference type="EMBL" id="JACCBT010000001">
    <property type="protein sequence ID" value="NYE16722.1"/>
    <property type="molecule type" value="Genomic_DNA"/>
</dbReference>
<proteinExistence type="predicted"/>
<comment type="caution">
    <text evidence="1">The sequence shown here is derived from an EMBL/GenBank/DDBJ whole genome shotgun (WGS) entry which is preliminary data.</text>
</comment>
<protein>
    <submittedName>
        <fullName evidence="1">Uncharacterized protein</fullName>
    </submittedName>
</protein>
<evidence type="ECO:0000313" key="2">
    <source>
        <dbReference type="Proteomes" id="UP000591272"/>
    </source>
</evidence>
<evidence type="ECO:0000313" key="1">
    <source>
        <dbReference type="EMBL" id="NYE16722.1"/>
    </source>
</evidence>
<dbReference type="RefSeq" id="WP_179837218.1">
    <property type="nucleotide sequence ID" value="NZ_BMRD01000002.1"/>
</dbReference>
<dbReference type="AlphaFoldDB" id="A0A7Y9GHT3"/>
<sequence length="202" mass="22306">MRRLLKQRLLTVQPGLSPILHGGFGAMTIVAEDRPDVQVVLSGLGLRRIPEWVILDPTTNGYCFVRCDRLWEWGALVRAVTVRVPRDFAYLIQAYTRGRITTTGPIGRVQLTAFGRIRVEEIPTNSTAVLSTKGWWSSIKVGKTSGELSAYTNGGSVQVEAAAPSSLTISPKGGNVDVHGDWDDRALWILGECWRETLREST</sequence>
<keyword evidence="2" id="KW-1185">Reference proteome</keyword>
<reference evidence="1 2" key="1">
    <citation type="submission" date="2020-07" db="EMBL/GenBank/DDBJ databases">
        <title>Sequencing the genomes of 1000 actinobacteria strains.</title>
        <authorList>
            <person name="Klenk H.-P."/>
        </authorList>
    </citation>
    <scope>NUCLEOTIDE SEQUENCE [LARGE SCALE GENOMIC DNA]</scope>
    <source>
        <strain evidence="1 2">DSM 43461</strain>
    </source>
</reference>
<accession>A0A7Y9GHT3</accession>
<organism evidence="1 2">
    <name type="scientific">Actinomadura citrea</name>
    <dbReference type="NCBI Taxonomy" id="46158"/>
    <lineage>
        <taxon>Bacteria</taxon>
        <taxon>Bacillati</taxon>
        <taxon>Actinomycetota</taxon>
        <taxon>Actinomycetes</taxon>
        <taxon>Streptosporangiales</taxon>
        <taxon>Thermomonosporaceae</taxon>
        <taxon>Actinomadura</taxon>
    </lineage>
</organism>
<name>A0A7Y9GHT3_9ACTN</name>
<gene>
    <name evidence="1" type="ORF">BJ999_007018</name>
</gene>